<name>A0ABU6UIQ2_9FABA</name>
<comment type="caution">
    <text evidence="1">The sequence shown here is derived from an EMBL/GenBank/DDBJ whole genome shotgun (WGS) entry which is preliminary data.</text>
</comment>
<keyword evidence="2" id="KW-1185">Reference proteome</keyword>
<dbReference type="EMBL" id="JASCZI010121269">
    <property type="protein sequence ID" value="MED6160926.1"/>
    <property type="molecule type" value="Genomic_DNA"/>
</dbReference>
<evidence type="ECO:0000313" key="2">
    <source>
        <dbReference type="Proteomes" id="UP001341840"/>
    </source>
</evidence>
<evidence type="ECO:0000313" key="1">
    <source>
        <dbReference type="EMBL" id="MED6160926.1"/>
    </source>
</evidence>
<dbReference type="Proteomes" id="UP001341840">
    <property type="component" value="Unassembled WGS sequence"/>
</dbReference>
<reference evidence="1 2" key="1">
    <citation type="journal article" date="2023" name="Plants (Basel)">
        <title>Bridging the Gap: Combining Genomics and Transcriptomics Approaches to Understand Stylosanthes scabra, an Orphan Legume from the Brazilian Caatinga.</title>
        <authorList>
            <person name="Ferreira-Neto J.R.C."/>
            <person name="da Silva M.D."/>
            <person name="Binneck E."/>
            <person name="de Melo N.F."/>
            <person name="da Silva R.H."/>
            <person name="de Melo A.L.T.M."/>
            <person name="Pandolfi V."/>
            <person name="Bustamante F.O."/>
            <person name="Brasileiro-Vidal A.C."/>
            <person name="Benko-Iseppon A.M."/>
        </authorList>
    </citation>
    <scope>NUCLEOTIDE SEQUENCE [LARGE SCALE GENOMIC DNA]</scope>
    <source>
        <tissue evidence="1">Leaves</tissue>
    </source>
</reference>
<accession>A0ABU6UIQ2</accession>
<gene>
    <name evidence="1" type="ORF">PIB30_055867</name>
</gene>
<protein>
    <submittedName>
        <fullName evidence="1">Uncharacterized protein</fullName>
    </submittedName>
</protein>
<proteinExistence type="predicted"/>
<sequence>MCRLVGNTVESYNPRGAVRTTQSSYLQIRGNLSTNDKWVIPAKSELNKYDGKVPPTCFLEEETTHWTWAFKETDFQVPIVTLAPLPGNLVSDVVDGGTTS</sequence>
<organism evidence="1 2">
    <name type="scientific">Stylosanthes scabra</name>
    <dbReference type="NCBI Taxonomy" id="79078"/>
    <lineage>
        <taxon>Eukaryota</taxon>
        <taxon>Viridiplantae</taxon>
        <taxon>Streptophyta</taxon>
        <taxon>Embryophyta</taxon>
        <taxon>Tracheophyta</taxon>
        <taxon>Spermatophyta</taxon>
        <taxon>Magnoliopsida</taxon>
        <taxon>eudicotyledons</taxon>
        <taxon>Gunneridae</taxon>
        <taxon>Pentapetalae</taxon>
        <taxon>rosids</taxon>
        <taxon>fabids</taxon>
        <taxon>Fabales</taxon>
        <taxon>Fabaceae</taxon>
        <taxon>Papilionoideae</taxon>
        <taxon>50 kb inversion clade</taxon>
        <taxon>dalbergioids sensu lato</taxon>
        <taxon>Dalbergieae</taxon>
        <taxon>Pterocarpus clade</taxon>
        <taxon>Stylosanthes</taxon>
    </lineage>
</organism>